<proteinExistence type="predicted"/>
<protein>
    <submittedName>
        <fullName evidence="1">Uncharacterized protein</fullName>
    </submittedName>
</protein>
<dbReference type="EMBL" id="BOSL01000010">
    <property type="protein sequence ID" value="GIP54249.1"/>
    <property type="molecule type" value="Genomic_DNA"/>
</dbReference>
<evidence type="ECO:0000313" key="1">
    <source>
        <dbReference type="EMBL" id="GIP54249.1"/>
    </source>
</evidence>
<dbReference type="Proteomes" id="UP000679992">
    <property type="component" value="Unassembled WGS sequence"/>
</dbReference>
<accession>A0ABQ4ME73</accession>
<sequence>MPWGGLLGLDRVAALGAFAAPENTLLGSGVPLVLGRIAAVLEQLARPASILLFMGHHTPTFEHITVHWSTLLCLRAHYYS</sequence>
<keyword evidence="2" id="KW-1185">Reference proteome</keyword>
<evidence type="ECO:0000313" key="2">
    <source>
        <dbReference type="Proteomes" id="UP000679992"/>
    </source>
</evidence>
<reference evidence="1 2" key="1">
    <citation type="submission" date="2021-03" db="EMBL/GenBank/DDBJ databases">
        <title>Antimicrobial resistance genes in bacteria isolated from Japanese honey, and their potential for conferring macrolide and lincosamide resistance in the American foulbrood pathogen Paenibacillus larvae.</title>
        <authorList>
            <person name="Okamoto M."/>
            <person name="Kumagai M."/>
            <person name="Kanamori H."/>
            <person name="Takamatsu D."/>
        </authorList>
    </citation>
    <scope>NUCLEOTIDE SEQUENCE [LARGE SCALE GENOMIC DNA]</scope>
    <source>
        <strain evidence="1 2">J42TS3</strain>
    </source>
</reference>
<gene>
    <name evidence="1" type="ORF">J42TS3_32840</name>
</gene>
<name>A0ABQ4ME73_9BACL</name>
<organism evidence="1 2">
    <name type="scientific">Paenibacillus vini</name>
    <dbReference type="NCBI Taxonomy" id="1476024"/>
    <lineage>
        <taxon>Bacteria</taxon>
        <taxon>Bacillati</taxon>
        <taxon>Bacillota</taxon>
        <taxon>Bacilli</taxon>
        <taxon>Bacillales</taxon>
        <taxon>Paenibacillaceae</taxon>
        <taxon>Paenibacillus</taxon>
    </lineage>
</organism>
<comment type="caution">
    <text evidence="1">The sequence shown here is derived from an EMBL/GenBank/DDBJ whole genome shotgun (WGS) entry which is preliminary data.</text>
</comment>